<gene>
    <name evidence="3" type="ORF">M514_13536</name>
    <name evidence="2" type="ORF">M514_28274</name>
</gene>
<dbReference type="Proteomes" id="UP000030758">
    <property type="component" value="Unassembled WGS sequence"/>
</dbReference>
<sequence length="171" mass="18928">LPSSTAAAERRRRPSTTPAGYVRPPLRSASRVVVAKAVSCGSQMTLLVKQSEARRSARPFVVRTAVVNDRSVYLQPPARQRRCAVPTAGRQHHASKRCARPPVASRPLAEQQNSKSDEDDEGAVLPRSSRSNKTGSDAALRRAASDCRRALLLRGYHNDRRRCRRATLDHR</sequence>
<feature type="region of interest" description="Disordered" evidence="1">
    <location>
        <begin position="78"/>
        <end position="139"/>
    </location>
</feature>
<name>A0A085MQQ4_9BILA</name>
<dbReference type="AlphaFoldDB" id="A0A085MQQ4"/>
<feature type="region of interest" description="Disordered" evidence="1">
    <location>
        <begin position="1"/>
        <end position="24"/>
    </location>
</feature>
<feature type="compositionally biased region" description="Basic residues" evidence="1">
    <location>
        <begin position="90"/>
        <end position="99"/>
    </location>
</feature>
<proteinExistence type="predicted"/>
<feature type="non-terminal residue" evidence="2">
    <location>
        <position position="1"/>
    </location>
</feature>
<evidence type="ECO:0000256" key="1">
    <source>
        <dbReference type="SAM" id="MobiDB-lite"/>
    </source>
</evidence>
<organism evidence="2">
    <name type="scientific">Trichuris suis</name>
    <name type="common">pig whipworm</name>
    <dbReference type="NCBI Taxonomy" id="68888"/>
    <lineage>
        <taxon>Eukaryota</taxon>
        <taxon>Metazoa</taxon>
        <taxon>Ecdysozoa</taxon>
        <taxon>Nematoda</taxon>
        <taxon>Enoplea</taxon>
        <taxon>Dorylaimia</taxon>
        <taxon>Trichinellida</taxon>
        <taxon>Trichuridae</taxon>
        <taxon>Trichuris</taxon>
    </lineage>
</organism>
<evidence type="ECO:0000313" key="2">
    <source>
        <dbReference type="EMBL" id="KFD59550.1"/>
    </source>
</evidence>
<reference evidence="2" key="1">
    <citation type="journal article" date="2014" name="Nat. Genet.">
        <title>Genome and transcriptome of the porcine whipworm Trichuris suis.</title>
        <authorList>
            <person name="Jex A.R."/>
            <person name="Nejsum P."/>
            <person name="Schwarz E.M."/>
            <person name="Hu L."/>
            <person name="Young N.D."/>
            <person name="Hall R.S."/>
            <person name="Korhonen P.K."/>
            <person name="Liao S."/>
            <person name="Thamsborg S."/>
            <person name="Xia J."/>
            <person name="Xu P."/>
            <person name="Wang S."/>
            <person name="Scheerlinck J.P."/>
            <person name="Hofmann A."/>
            <person name="Sternberg P.W."/>
            <person name="Wang J."/>
            <person name="Gasser R.B."/>
        </authorList>
    </citation>
    <scope>NUCLEOTIDE SEQUENCE [LARGE SCALE GENOMIC DNA]</scope>
    <source>
        <strain evidence="2">DCEP-RM93F</strain>
    </source>
</reference>
<accession>A0A085MQQ4</accession>
<dbReference type="EMBL" id="KL367839">
    <property type="protein sequence ID" value="KFD59550.1"/>
    <property type="molecule type" value="Genomic_DNA"/>
</dbReference>
<dbReference type="EMBL" id="KL367774">
    <property type="protein sequence ID" value="KFD59668.1"/>
    <property type="molecule type" value="Genomic_DNA"/>
</dbReference>
<evidence type="ECO:0000313" key="3">
    <source>
        <dbReference type="EMBL" id="KFD59668.1"/>
    </source>
</evidence>
<protein>
    <submittedName>
        <fullName evidence="2">Uncharacterized protein</fullName>
    </submittedName>
</protein>